<dbReference type="Proteomes" id="UP001498421">
    <property type="component" value="Unassembled WGS sequence"/>
</dbReference>
<reference evidence="1 2" key="1">
    <citation type="journal article" date="2025" name="Microbiol. Resour. Announc.">
        <title>Draft genome sequences for Neonectria magnoliae and Neonectria punicea, canker pathogens of Liriodendron tulipifera and Acer saccharum in West Virginia.</title>
        <authorList>
            <person name="Petronek H.M."/>
            <person name="Kasson M.T."/>
            <person name="Metheny A.M."/>
            <person name="Stauder C.M."/>
            <person name="Lovett B."/>
            <person name="Lynch S.C."/>
            <person name="Garnas J.R."/>
            <person name="Kasson L.R."/>
            <person name="Stajich J.E."/>
        </authorList>
    </citation>
    <scope>NUCLEOTIDE SEQUENCE [LARGE SCALE GENOMIC DNA]</scope>
    <source>
        <strain evidence="1 2">NRRL 64651</strain>
    </source>
</reference>
<sequence>MPLMTPALASREISKGSDILRCLTLALSYRATVSTIPVPYHDKGHIAVTEYVMVAEFYLGGPDAFSRPTVRRMFVEMWSRQLQLIGGIAWCAGDPFKGGWWVFCAGVGGSGGAFRGHLFQRCGALPPRFWG</sequence>
<name>A0ABR1HZ64_9HYPO</name>
<evidence type="ECO:0000313" key="2">
    <source>
        <dbReference type="Proteomes" id="UP001498421"/>
    </source>
</evidence>
<comment type="caution">
    <text evidence="1">The sequence shown here is derived from an EMBL/GenBank/DDBJ whole genome shotgun (WGS) entry which is preliminary data.</text>
</comment>
<proteinExistence type="predicted"/>
<accession>A0ABR1HZ64</accession>
<organism evidence="1 2">
    <name type="scientific">Neonectria magnoliae</name>
    <dbReference type="NCBI Taxonomy" id="2732573"/>
    <lineage>
        <taxon>Eukaryota</taxon>
        <taxon>Fungi</taxon>
        <taxon>Dikarya</taxon>
        <taxon>Ascomycota</taxon>
        <taxon>Pezizomycotina</taxon>
        <taxon>Sordariomycetes</taxon>
        <taxon>Hypocreomycetidae</taxon>
        <taxon>Hypocreales</taxon>
        <taxon>Nectriaceae</taxon>
        <taxon>Neonectria</taxon>
    </lineage>
</organism>
<gene>
    <name evidence="1" type="ORF">QQZ08_006978</name>
</gene>
<protein>
    <submittedName>
        <fullName evidence="1">Uncharacterized protein</fullName>
    </submittedName>
</protein>
<evidence type="ECO:0000313" key="1">
    <source>
        <dbReference type="EMBL" id="KAK7426519.1"/>
    </source>
</evidence>
<keyword evidence="2" id="KW-1185">Reference proteome</keyword>
<dbReference type="EMBL" id="JAZAVK010000065">
    <property type="protein sequence ID" value="KAK7426519.1"/>
    <property type="molecule type" value="Genomic_DNA"/>
</dbReference>